<evidence type="ECO:0000256" key="1">
    <source>
        <dbReference type="ARBA" id="ARBA00004123"/>
    </source>
</evidence>
<dbReference type="PANTHER" id="PTHR13031">
    <property type="entry name" value="RIBONUCLEASE P SUBUNIT P30"/>
    <property type="match status" value="1"/>
</dbReference>
<evidence type="ECO:0000313" key="5">
    <source>
        <dbReference type="Proteomes" id="UP000887566"/>
    </source>
</evidence>
<accession>A0A914XDH9</accession>
<dbReference type="WBParaSite" id="PSAMB.scaffold799size41177.g8782.t1">
    <property type="protein sequence ID" value="PSAMB.scaffold799size41177.g8782.t1"/>
    <property type="gene ID" value="PSAMB.scaffold799size41177.g8782"/>
</dbReference>
<keyword evidence="3" id="KW-0819">tRNA processing</keyword>
<proteinExistence type="inferred from homology"/>
<dbReference type="Proteomes" id="UP000887566">
    <property type="component" value="Unplaced"/>
</dbReference>
<feature type="region of interest" description="Disordered" evidence="4">
    <location>
        <begin position="49"/>
        <end position="73"/>
    </location>
</feature>
<dbReference type="GO" id="GO:0008033">
    <property type="term" value="P:tRNA processing"/>
    <property type="evidence" value="ECO:0007669"/>
    <property type="project" value="UniProtKB-KW"/>
</dbReference>
<dbReference type="GO" id="GO:0005655">
    <property type="term" value="C:nucleolar ribonuclease P complex"/>
    <property type="evidence" value="ECO:0007669"/>
    <property type="project" value="TreeGrafter"/>
</dbReference>
<dbReference type="GO" id="GO:0003723">
    <property type="term" value="F:RNA binding"/>
    <property type="evidence" value="ECO:0007669"/>
    <property type="project" value="TreeGrafter"/>
</dbReference>
<comment type="subcellular location">
    <subcellularLocation>
        <location evidence="1">Nucleus</location>
    </subcellularLocation>
</comment>
<organism evidence="5 6">
    <name type="scientific">Plectus sambesii</name>
    <dbReference type="NCBI Taxonomy" id="2011161"/>
    <lineage>
        <taxon>Eukaryota</taxon>
        <taxon>Metazoa</taxon>
        <taxon>Ecdysozoa</taxon>
        <taxon>Nematoda</taxon>
        <taxon>Chromadorea</taxon>
        <taxon>Plectida</taxon>
        <taxon>Plectina</taxon>
        <taxon>Plectoidea</taxon>
        <taxon>Plectidae</taxon>
        <taxon>Plectus</taxon>
    </lineage>
</organism>
<sequence>MPQTDKFEFADLNITHNSNAATTLALVKRAIRLGYDTVAINIDVGDLNDVAADEDDPSEPPRKKKKKGGSKVKSIPEPFKVDVSKLDLSELEAAGKQFRQYSRLTVALSETGAVHTLMHDATAKKYDIIAARPANEQLLTTLANKGEIVDLISFDGTEKCFWLNRGKIVQLAVEKGMGMEISYAPALSDSSARRQVFANARQLLAATRGGRGVVLTSKADAILDLRAPYDAANLVTLFGGTPDLGRKLVSANAKRVLLRADAKKTIRGAIRVQSLTGNTQTTVSLLDKLVSVPEFRAEIEIVRASTSVCDGVS</sequence>
<dbReference type="InterPro" id="IPR002738">
    <property type="entry name" value="RNase_P_p30"/>
</dbReference>
<reference evidence="6" key="1">
    <citation type="submission" date="2022-11" db="UniProtKB">
        <authorList>
            <consortium name="WormBaseParasite"/>
        </authorList>
    </citation>
    <scope>IDENTIFICATION</scope>
</reference>
<dbReference type="InterPro" id="IPR016195">
    <property type="entry name" value="Pol/histidinol_Pase-like"/>
</dbReference>
<comment type="similarity">
    <text evidence="2">Belongs to the eukaryotic/archaeal RNase P protein component 3 family.</text>
</comment>
<name>A0A914XDH9_9BILA</name>
<dbReference type="AlphaFoldDB" id="A0A914XDH9"/>
<evidence type="ECO:0000256" key="2">
    <source>
        <dbReference type="ARBA" id="ARBA00007331"/>
    </source>
</evidence>
<dbReference type="Gene3D" id="3.20.20.140">
    <property type="entry name" value="Metal-dependent hydrolases"/>
    <property type="match status" value="1"/>
</dbReference>
<dbReference type="Pfam" id="PF01876">
    <property type="entry name" value="RNase_P_p30"/>
    <property type="match status" value="1"/>
</dbReference>
<evidence type="ECO:0000313" key="6">
    <source>
        <dbReference type="WBParaSite" id="PSAMB.scaffold799size41177.g8782.t1"/>
    </source>
</evidence>
<protein>
    <submittedName>
        <fullName evidence="6">Ribonuclease P protein subunit p30</fullName>
    </submittedName>
</protein>
<evidence type="ECO:0000256" key="4">
    <source>
        <dbReference type="SAM" id="MobiDB-lite"/>
    </source>
</evidence>
<dbReference type="SUPFAM" id="SSF89550">
    <property type="entry name" value="PHP domain-like"/>
    <property type="match status" value="1"/>
</dbReference>
<evidence type="ECO:0000256" key="3">
    <source>
        <dbReference type="ARBA" id="ARBA00022694"/>
    </source>
</evidence>
<dbReference type="PANTHER" id="PTHR13031:SF0">
    <property type="entry name" value="RIBONUCLEASE P PROTEIN SUBUNIT P30"/>
    <property type="match status" value="1"/>
</dbReference>
<keyword evidence="5" id="KW-1185">Reference proteome</keyword>